<dbReference type="AlphaFoldDB" id="A0A4C1X6E4"/>
<organism evidence="1 2">
    <name type="scientific">Eumeta variegata</name>
    <name type="common">Bagworm moth</name>
    <name type="synonym">Eumeta japonica</name>
    <dbReference type="NCBI Taxonomy" id="151549"/>
    <lineage>
        <taxon>Eukaryota</taxon>
        <taxon>Metazoa</taxon>
        <taxon>Ecdysozoa</taxon>
        <taxon>Arthropoda</taxon>
        <taxon>Hexapoda</taxon>
        <taxon>Insecta</taxon>
        <taxon>Pterygota</taxon>
        <taxon>Neoptera</taxon>
        <taxon>Endopterygota</taxon>
        <taxon>Lepidoptera</taxon>
        <taxon>Glossata</taxon>
        <taxon>Ditrysia</taxon>
        <taxon>Tineoidea</taxon>
        <taxon>Psychidae</taxon>
        <taxon>Oiketicinae</taxon>
        <taxon>Eumeta</taxon>
    </lineage>
</organism>
<comment type="caution">
    <text evidence="1">The sequence shown here is derived from an EMBL/GenBank/DDBJ whole genome shotgun (WGS) entry which is preliminary data.</text>
</comment>
<reference evidence="1 2" key="1">
    <citation type="journal article" date="2019" name="Commun. Biol.">
        <title>The bagworm genome reveals a unique fibroin gene that provides high tensile strength.</title>
        <authorList>
            <person name="Kono N."/>
            <person name="Nakamura H."/>
            <person name="Ohtoshi R."/>
            <person name="Tomita M."/>
            <person name="Numata K."/>
            <person name="Arakawa K."/>
        </authorList>
    </citation>
    <scope>NUCLEOTIDE SEQUENCE [LARGE SCALE GENOMIC DNA]</scope>
</reference>
<evidence type="ECO:0000313" key="1">
    <source>
        <dbReference type="EMBL" id="GBP57924.1"/>
    </source>
</evidence>
<proteinExistence type="predicted"/>
<sequence>MCEDAVKARTWINQQAIATACAHWNTQQKGPKVIKTQAKSRLFGECPHYLYTKGGHPTATRGAARPQNNTISAPEGSARSCCTLLVACLLRRTTKSR</sequence>
<keyword evidence="2" id="KW-1185">Reference proteome</keyword>
<dbReference type="EMBL" id="BGZK01000723">
    <property type="protein sequence ID" value="GBP57924.1"/>
    <property type="molecule type" value="Genomic_DNA"/>
</dbReference>
<protein>
    <submittedName>
        <fullName evidence="1">Uncharacterized protein</fullName>
    </submittedName>
</protein>
<evidence type="ECO:0000313" key="2">
    <source>
        <dbReference type="Proteomes" id="UP000299102"/>
    </source>
</evidence>
<dbReference type="Proteomes" id="UP000299102">
    <property type="component" value="Unassembled WGS sequence"/>
</dbReference>
<accession>A0A4C1X6E4</accession>
<name>A0A4C1X6E4_EUMVA</name>
<gene>
    <name evidence="1" type="ORF">EVAR_40783_1</name>
</gene>
<dbReference type="PROSITE" id="PS51257">
    <property type="entry name" value="PROKAR_LIPOPROTEIN"/>
    <property type="match status" value="1"/>
</dbReference>